<dbReference type="AlphaFoldDB" id="A0A484GQR7"/>
<dbReference type="Proteomes" id="UP000295264">
    <property type="component" value="Unassembled WGS sequence"/>
</dbReference>
<name>A0A484GQR7_SOUCH</name>
<sequence>MIDVLFFLSSDAAALGPWPLFQGSQSCTEQRNWVTSAERPQGSSWWPCFLPSQLSLNYHLCPFSGNSGLRERSAIQWHLLRSSLPQVISAHSSLHP</sequence>
<evidence type="ECO:0000313" key="1">
    <source>
        <dbReference type="EMBL" id="TEA38164.1"/>
    </source>
</evidence>
<accession>A0A484GQR7</accession>
<comment type="caution">
    <text evidence="1">The sequence shown here is derived from an EMBL/GenBank/DDBJ whole genome shotgun (WGS) entry which is preliminary data.</text>
</comment>
<proteinExistence type="predicted"/>
<protein>
    <submittedName>
        <fullName evidence="1">Uncharacterized protein</fullName>
    </submittedName>
</protein>
<reference evidence="1 2" key="1">
    <citation type="journal article" date="2018" name="Genomics">
        <title>Molecular footprints of inshore aquatic adaptation in Indo-Pacific humpback dolphin (Sousa chinensis).</title>
        <authorList>
            <person name="Ming Y."/>
            <person name="Jian J."/>
            <person name="Yu F."/>
            <person name="Yu X."/>
            <person name="Wang J."/>
            <person name="Liu W."/>
        </authorList>
    </citation>
    <scope>NUCLEOTIDE SEQUENCE [LARGE SCALE GENOMIC DNA]</scope>
    <source>
        <strain evidence="1">MY-2018</strain>
        <tissue evidence="1">Skin</tissue>
    </source>
</reference>
<gene>
    <name evidence="1" type="ORF">DBR06_SOUSAS5810118</name>
</gene>
<organism evidence="1 2">
    <name type="scientific">Sousa chinensis</name>
    <name type="common">Indo-pacific humpbacked dolphin</name>
    <name type="synonym">Steno chinensis</name>
    <dbReference type="NCBI Taxonomy" id="103600"/>
    <lineage>
        <taxon>Eukaryota</taxon>
        <taxon>Metazoa</taxon>
        <taxon>Chordata</taxon>
        <taxon>Craniata</taxon>
        <taxon>Vertebrata</taxon>
        <taxon>Euteleostomi</taxon>
        <taxon>Mammalia</taxon>
        <taxon>Eutheria</taxon>
        <taxon>Laurasiatheria</taxon>
        <taxon>Artiodactyla</taxon>
        <taxon>Whippomorpha</taxon>
        <taxon>Cetacea</taxon>
        <taxon>Odontoceti</taxon>
        <taxon>Delphinidae</taxon>
        <taxon>Sousa</taxon>
    </lineage>
</organism>
<keyword evidence="2" id="KW-1185">Reference proteome</keyword>
<dbReference type="EMBL" id="QWLN02004805">
    <property type="protein sequence ID" value="TEA38164.1"/>
    <property type="molecule type" value="Genomic_DNA"/>
</dbReference>
<evidence type="ECO:0000313" key="2">
    <source>
        <dbReference type="Proteomes" id="UP000295264"/>
    </source>
</evidence>